<organism evidence="2">
    <name type="scientific">Florenciella parvula</name>
    <dbReference type="NCBI Taxonomy" id="236787"/>
    <lineage>
        <taxon>Eukaryota</taxon>
        <taxon>Sar</taxon>
        <taxon>Stramenopiles</taxon>
        <taxon>Ochrophyta</taxon>
        <taxon>Dictyochophyceae</taxon>
        <taxon>Florenciellales</taxon>
        <taxon>Florenciella</taxon>
    </lineage>
</organism>
<feature type="region of interest" description="Disordered" evidence="1">
    <location>
        <begin position="1"/>
        <end position="37"/>
    </location>
</feature>
<proteinExistence type="predicted"/>
<feature type="compositionally biased region" description="Polar residues" evidence="1">
    <location>
        <begin position="8"/>
        <end position="21"/>
    </location>
</feature>
<sequence>MSLVDGSMVNSSASSAEISGTKSRRRSRSSSWSLSEMPRTGPALMRFIRWVVKPAIYGFEGEERGGEGSGHSSHPSGGVRGVPPRGGGGGGDGSRREKRRAAAPSVQQSGPWQRRVAGSHLVAHALRRHDSDLVNNALVGVEVEGETGVVLLHDHAAVLLDGLGTDSHGGGGGRGEAEKGGGGRGWS</sequence>
<dbReference type="AlphaFoldDB" id="A0A7S2CHY6"/>
<reference evidence="2" key="1">
    <citation type="submission" date="2021-01" db="EMBL/GenBank/DDBJ databases">
        <authorList>
            <person name="Corre E."/>
            <person name="Pelletier E."/>
            <person name="Niang G."/>
            <person name="Scheremetjew M."/>
            <person name="Finn R."/>
            <person name="Kale V."/>
            <person name="Holt S."/>
            <person name="Cochrane G."/>
            <person name="Meng A."/>
            <person name="Brown T."/>
            <person name="Cohen L."/>
        </authorList>
    </citation>
    <scope>NUCLEOTIDE SEQUENCE</scope>
    <source>
        <strain evidence="2">RCC1693</strain>
    </source>
</reference>
<gene>
    <name evidence="2" type="ORF">FPAR1323_LOCUS11275</name>
</gene>
<evidence type="ECO:0000313" key="2">
    <source>
        <dbReference type="EMBL" id="CAD9426485.1"/>
    </source>
</evidence>
<dbReference type="EMBL" id="HBGT01021483">
    <property type="protein sequence ID" value="CAD9426485.1"/>
    <property type="molecule type" value="Transcribed_RNA"/>
</dbReference>
<name>A0A7S2CHY6_9STRA</name>
<feature type="compositionally biased region" description="Gly residues" evidence="1">
    <location>
        <begin position="78"/>
        <end position="92"/>
    </location>
</feature>
<protein>
    <submittedName>
        <fullName evidence="2">Uncharacterized protein</fullName>
    </submittedName>
</protein>
<feature type="region of interest" description="Disordered" evidence="1">
    <location>
        <begin position="62"/>
        <end position="115"/>
    </location>
</feature>
<accession>A0A7S2CHY6</accession>
<evidence type="ECO:0000256" key="1">
    <source>
        <dbReference type="SAM" id="MobiDB-lite"/>
    </source>
</evidence>
<feature type="region of interest" description="Disordered" evidence="1">
    <location>
        <begin position="163"/>
        <end position="187"/>
    </location>
</feature>